<dbReference type="Gene3D" id="3.30.260.10">
    <property type="entry name" value="TCP-1-like chaperonin intermediate domain"/>
    <property type="match status" value="1"/>
</dbReference>
<name>A0A081DBN1_NONUL</name>
<dbReference type="GO" id="GO:0042026">
    <property type="term" value="P:protein refolding"/>
    <property type="evidence" value="ECO:0007669"/>
    <property type="project" value="UniProtKB-UniRule"/>
</dbReference>
<keyword evidence="5 6" id="KW-0413">Isomerase</keyword>
<dbReference type="Pfam" id="PF00118">
    <property type="entry name" value="Cpn60_TCP1"/>
    <property type="match status" value="1"/>
</dbReference>
<proteinExistence type="inferred from homology"/>
<dbReference type="EMBL" id="BBLG01000004">
    <property type="protein sequence ID" value="GAK76327.1"/>
    <property type="molecule type" value="Genomic_DNA"/>
</dbReference>
<evidence type="ECO:0000256" key="8">
    <source>
        <dbReference type="RuleBase" id="RU000419"/>
    </source>
</evidence>
<reference evidence="9 10" key="1">
    <citation type="journal article" date="2014" name="Genome Announc.">
        <title>Draft Genome Sequences of Marine Flavobacterium Nonlabens Strains NR17, NR24, NR27, NR32, NR33, and Ara13.</title>
        <authorList>
            <person name="Nakanishi M."/>
            <person name="Meirelles P."/>
            <person name="Suzuki R."/>
            <person name="Takatani N."/>
            <person name="Mino S."/>
            <person name="Suda W."/>
            <person name="Oshima K."/>
            <person name="Hattori M."/>
            <person name="Ohkuma M."/>
            <person name="Hosokawa M."/>
            <person name="Miyashita K."/>
            <person name="Thompson F.L."/>
            <person name="Niwa A."/>
            <person name="Sawabe T."/>
            <person name="Sawabe T."/>
        </authorList>
    </citation>
    <scope>NUCLEOTIDE SEQUENCE [LARGE SCALE GENOMIC DNA]</scope>
    <source>
        <strain evidence="10">JCM19296</strain>
    </source>
</reference>
<evidence type="ECO:0000256" key="6">
    <source>
        <dbReference type="HAMAP-Rule" id="MF_00600"/>
    </source>
</evidence>
<dbReference type="EC" id="5.6.1.7" evidence="6"/>
<evidence type="ECO:0000313" key="10">
    <source>
        <dbReference type="Proteomes" id="UP000028980"/>
    </source>
</evidence>
<comment type="similarity">
    <text evidence="1 6 7">Belongs to the chaperonin (HSP60) family.</text>
</comment>
<keyword evidence="3 6" id="KW-0067">ATP-binding</keyword>
<evidence type="ECO:0000256" key="1">
    <source>
        <dbReference type="ARBA" id="ARBA00006607"/>
    </source>
</evidence>
<dbReference type="GO" id="GO:0140662">
    <property type="term" value="F:ATP-dependent protein folding chaperone"/>
    <property type="evidence" value="ECO:0007669"/>
    <property type="project" value="InterPro"/>
</dbReference>
<keyword evidence="2 6" id="KW-0547">Nucleotide-binding</keyword>
<feature type="binding site" evidence="6">
    <location>
        <position position="506"/>
    </location>
    <ligand>
        <name>ATP</name>
        <dbReference type="ChEBI" id="CHEBI:30616"/>
    </ligand>
</feature>
<feature type="binding site" evidence="6">
    <location>
        <position position="61"/>
    </location>
    <ligand>
        <name>ATP</name>
        <dbReference type="ChEBI" id="CHEBI:30616"/>
    </ligand>
</feature>
<dbReference type="GO" id="GO:0005524">
    <property type="term" value="F:ATP binding"/>
    <property type="evidence" value="ECO:0007669"/>
    <property type="project" value="UniProtKB-UniRule"/>
</dbReference>
<dbReference type="PROSITE" id="PS00296">
    <property type="entry name" value="CHAPERONINS_CPN60"/>
    <property type="match status" value="1"/>
</dbReference>
<dbReference type="InterPro" id="IPR027413">
    <property type="entry name" value="GROEL-like_equatorial_sf"/>
</dbReference>
<dbReference type="Gene3D" id="3.50.7.10">
    <property type="entry name" value="GroEL"/>
    <property type="match status" value="1"/>
</dbReference>
<dbReference type="SUPFAM" id="SSF48592">
    <property type="entry name" value="GroEL equatorial domain-like"/>
    <property type="match status" value="1"/>
</dbReference>
<dbReference type="HAMAP" id="MF_00600">
    <property type="entry name" value="CH60"/>
    <property type="match status" value="1"/>
</dbReference>
<keyword evidence="9" id="KW-0346">Stress response</keyword>
<dbReference type="NCBIfam" id="NF000592">
    <property type="entry name" value="PRK00013.1"/>
    <property type="match status" value="1"/>
</dbReference>
<keyword evidence="4 6" id="KW-0143">Chaperone</keyword>
<evidence type="ECO:0000256" key="3">
    <source>
        <dbReference type="ARBA" id="ARBA00022840"/>
    </source>
</evidence>
<evidence type="ECO:0000256" key="2">
    <source>
        <dbReference type="ARBA" id="ARBA00022741"/>
    </source>
</evidence>
<comment type="caution">
    <text evidence="6">Lacks conserved residue(s) required for the propagation of feature annotation.</text>
</comment>
<evidence type="ECO:0000256" key="5">
    <source>
        <dbReference type="ARBA" id="ARBA00023235"/>
    </source>
</evidence>
<dbReference type="InterPro" id="IPR027409">
    <property type="entry name" value="GroEL-like_apical_dom_sf"/>
</dbReference>
<feature type="binding site" evidence="6">
    <location>
        <begin position="40"/>
        <end position="43"/>
    </location>
    <ligand>
        <name>ATP</name>
        <dbReference type="ChEBI" id="CHEBI:30616"/>
    </ligand>
</feature>
<comment type="subcellular location">
    <subcellularLocation>
        <location evidence="6">Cytoplasm</location>
    </subcellularLocation>
</comment>
<organism evidence="9 10">
    <name type="scientific">Nonlabens ulvanivorans</name>
    <name type="common">Persicivirga ulvanivorans</name>
    <dbReference type="NCBI Taxonomy" id="906888"/>
    <lineage>
        <taxon>Bacteria</taxon>
        <taxon>Pseudomonadati</taxon>
        <taxon>Bacteroidota</taxon>
        <taxon>Flavobacteriia</taxon>
        <taxon>Flavobacteriales</taxon>
        <taxon>Flavobacteriaceae</taxon>
        <taxon>Nonlabens</taxon>
    </lineage>
</organism>
<dbReference type="PANTHER" id="PTHR45633">
    <property type="entry name" value="60 KDA HEAT SHOCK PROTEIN, MITOCHONDRIAL"/>
    <property type="match status" value="1"/>
</dbReference>
<dbReference type="GO" id="GO:0016853">
    <property type="term" value="F:isomerase activity"/>
    <property type="evidence" value="ECO:0007669"/>
    <property type="project" value="UniProtKB-KW"/>
</dbReference>
<sequence length="556" mass="58771">MLYEHSTKQHKMAKEIKFDLEARDGIKRGVDALANAVKVTLGPKGRNVIIGKSFGAPVVTKDGVSVAKEIELVDELENMGAQMVKEVASRTNDLAGDGTTTATVLAQAIVKEGLKNVAAGANPMDLKRGIDKAVEAITADLDKQSKKVGDSSEMIKQVASISANNDDVVGDLIAKAFGKVGKEGVITVEEAKGTETYVDVVEGMQFDRGYLSPYFVTNSEKMTTELDNPYILLFDKKISTMKELMPVLEPVAQTGKPLLIIAEDVDGEALATLVVNKLRGSLKIAAVKAPGFGDRRKAMLEDIAILTGGTVISEERGFTLENTTLEMLGTAEKVDINKDNTTVVNGSGKAADIKSRVGQIKSQIENTTSDYDKEKLQERLAKLAGGVAVLYVGAASEVEMKEKKDRVDDALHATRAAVEEGIVAGGGVALVRAKAVLTKIKANNSDEETGISIVARAIEAPLRTIVENAGGEGSVVISKILESKGSQGYDAKNDTYVDMLKAGIIDPKKVTRVALENAASVSGMILTTECALVEIKEENAGGGMPAGMPGGMGGMM</sequence>
<dbReference type="FunFam" id="1.10.560.10:FF:000001">
    <property type="entry name" value="60 kDa chaperonin"/>
    <property type="match status" value="1"/>
</dbReference>
<dbReference type="Proteomes" id="UP000028980">
    <property type="component" value="Unassembled WGS sequence"/>
</dbReference>
<evidence type="ECO:0000256" key="7">
    <source>
        <dbReference type="RuleBase" id="RU000418"/>
    </source>
</evidence>
<dbReference type="PRINTS" id="PR00298">
    <property type="entry name" value="CHAPERONIN60"/>
</dbReference>
<dbReference type="GO" id="GO:0005737">
    <property type="term" value="C:cytoplasm"/>
    <property type="evidence" value="ECO:0007669"/>
    <property type="project" value="UniProtKB-SubCell"/>
</dbReference>
<dbReference type="InterPro" id="IPR027410">
    <property type="entry name" value="TCP-1-like_intermed_sf"/>
</dbReference>
<feature type="binding site" evidence="6">
    <location>
        <begin position="97"/>
        <end position="101"/>
    </location>
    <ligand>
        <name>ATP</name>
        <dbReference type="ChEBI" id="CHEBI:30616"/>
    </ligand>
</feature>
<dbReference type="InterPro" id="IPR001844">
    <property type="entry name" value="Cpn60/GroEL"/>
</dbReference>
<comment type="function">
    <text evidence="6 8">Together with its co-chaperonin GroES, plays an essential role in assisting protein folding. The GroEL-GroES system forms a nano-cage that allows encapsulation of the non-native substrate proteins and provides a physical environment optimized to promote and accelerate protein folding.</text>
</comment>
<keyword evidence="6" id="KW-0963">Cytoplasm</keyword>
<dbReference type="SUPFAM" id="SSF52029">
    <property type="entry name" value="GroEL apical domain-like"/>
    <property type="match status" value="1"/>
</dbReference>
<dbReference type="NCBIfam" id="TIGR02348">
    <property type="entry name" value="GroEL"/>
    <property type="match status" value="1"/>
</dbReference>
<accession>A0A081DBN1</accession>
<dbReference type="NCBIfam" id="NF009488">
    <property type="entry name" value="PRK12850.1"/>
    <property type="match status" value="1"/>
</dbReference>
<dbReference type="NCBIfam" id="NF009489">
    <property type="entry name" value="PRK12851.1"/>
    <property type="match status" value="1"/>
</dbReference>
<dbReference type="AlphaFoldDB" id="A0A081DBN1"/>
<protein>
    <recommendedName>
        <fullName evidence="6">Chaperonin GroEL</fullName>
        <ecNumber evidence="6">5.6.1.7</ecNumber>
    </recommendedName>
    <alternativeName>
        <fullName evidence="6">60 kDa chaperonin</fullName>
    </alternativeName>
    <alternativeName>
        <fullName evidence="6">Chaperonin-60</fullName>
        <shortName evidence="6">Cpn60</shortName>
    </alternativeName>
</protein>
<gene>
    <name evidence="6" type="primary">groEL</name>
    <name evidence="6" type="synonym">groL</name>
    <name evidence="9" type="ORF">JCM19296_1924</name>
</gene>
<comment type="caution">
    <text evidence="9">The sequence shown here is derived from an EMBL/GenBank/DDBJ whole genome shotgun (WGS) entry which is preliminary data.</text>
</comment>
<dbReference type="GO" id="GO:0051082">
    <property type="term" value="F:unfolded protein binding"/>
    <property type="evidence" value="ECO:0007669"/>
    <property type="project" value="UniProtKB-UniRule"/>
</dbReference>
<comment type="subunit">
    <text evidence="6 8">Forms a cylinder of 14 subunits composed of two heptameric rings stacked back-to-back. Interacts with the co-chaperonin GroES.</text>
</comment>
<dbReference type="NCBIfam" id="NF009487">
    <property type="entry name" value="PRK12849.1"/>
    <property type="match status" value="1"/>
</dbReference>
<feature type="binding site" evidence="6">
    <location>
        <position position="426"/>
    </location>
    <ligand>
        <name>ATP</name>
        <dbReference type="ChEBI" id="CHEBI:30616"/>
    </ligand>
</feature>
<dbReference type="InterPro" id="IPR002423">
    <property type="entry name" value="Cpn60/GroEL/TCP-1"/>
</dbReference>
<dbReference type="FunFam" id="3.50.7.10:FF:000001">
    <property type="entry name" value="60 kDa chaperonin"/>
    <property type="match status" value="1"/>
</dbReference>
<evidence type="ECO:0000256" key="4">
    <source>
        <dbReference type="ARBA" id="ARBA00023186"/>
    </source>
</evidence>
<dbReference type="SUPFAM" id="SSF54849">
    <property type="entry name" value="GroEL-intermediate domain like"/>
    <property type="match status" value="1"/>
</dbReference>
<dbReference type="CDD" id="cd03344">
    <property type="entry name" value="GroEL"/>
    <property type="match status" value="1"/>
</dbReference>
<dbReference type="InterPro" id="IPR018370">
    <property type="entry name" value="Chaperonin_Cpn60_CS"/>
</dbReference>
<evidence type="ECO:0000313" key="9">
    <source>
        <dbReference type="EMBL" id="GAK76327.1"/>
    </source>
</evidence>
<dbReference type="Gene3D" id="1.10.560.10">
    <property type="entry name" value="GroEL-like equatorial domain"/>
    <property type="match status" value="1"/>
</dbReference>